<name>A0A917RAF7_9ACTN</name>
<dbReference type="SUPFAM" id="SSF54495">
    <property type="entry name" value="UBC-like"/>
    <property type="match status" value="1"/>
</dbReference>
<dbReference type="Proteomes" id="UP000645217">
    <property type="component" value="Unassembled WGS sequence"/>
</dbReference>
<gene>
    <name evidence="3" type="ORF">GCM10007964_44450</name>
</gene>
<evidence type="ECO:0000256" key="1">
    <source>
        <dbReference type="SAM" id="MobiDB-lite"/>
    </source>
</evidence>
<dbReference type="RefSeq" id="WP_189164943.1">
    <property type="nucleotide sequence ID" value="NZ_BMNT01000024.1"/>
</dbReference>
<evidence type="ECO:0000313" key="4">
    <source>
        <dbReference type="Proteomes" id="UP000645217"/>
    </source>
</evidence>
<accession>A0A917RAF7</accession>
<feature type="compositionally biased region" description="Basic and acidic residues" evidence="1">
    <location>
        <begin position="148"/>
        <end position="166"/>
    </location>
</feature>
<sequence>MCAFESRLGPRDEPGGSGGAPEDIRLTPADRADLLSTLARIYNTASRADPILDAIDFPAQRRPPFNDTPEVAWNDIFREIHNGIAPAGYRRLLEHALRVYTSNSALLALQDRYLTVPAEPSRQAGTVHPGHPEQAGRPEPSGQRVHGGQHDQARQAERAQRAEHPGAEQGTRPGAQREPQAGREDRPTCHVIFRADTEEERTAARNLLEAAGLSPAEVWSTPSSVSFRIDTADTVMVRGILDRTDFGWTVVPPGAPDYLFRQIYIEGPDGRRFRISDAPAQQTVGHVAAEVVGAYGPNFPGAKRPTVVDHVNPDGSGRRLDPDGTLHDEGVRDGDELRVGFHAVAAAVHPVVREDALFRVKNQLLDYGAAHPDVRVLGDSPLAPTEYRLEFTQPSFGPPATPGGEPVRISEHVVVIMLGPEFPVVAPKVFWMTPFYHPNVWPNYDGPRMRENRQAAGLVCLGALDESYDASLDFGDLCAMLREIAAYRNYSVWKPDGGVDFYDGEAAAWVESEEGRRRIREIGGTDAHARPQRRGSYVNVIEWLGAGDA</sequence>
<keyword evidence="4" id="KW-1185">Reference proteome</keyword>
<feature type="region of interest" description="Disordered" evidence="1">
    <location>
        <begin position="1"/>
        <end position="25"/>
    </location>
</feature>
<reference evidence="3" key="2">
    <citation type="submission" date="2020-09" db="EMBL/GenBank/DDBJ databases">
        <authorList>
            <person name="Sun Q."/>
            <person name="Ohkuma M."/>
        </authorList>
    </citation>
    <scope>NUCLEOTIDE SEQUENCE</scope>
    <source>
        <strain evidence="3">JCM 13064</strain>
    </source>
</reference>
<feature type="domain" description="Effector-associated" evidence="2">
    <location>
        <begin position="25"/>
        <end position="113"/>
    </location>
</feature>
<dbReference type="EMBL" id="BMNT01000024">
    <property type="protein sequence ID" value="GGK97302.1"/>
    <property type="molecule type" value="Genomic_DNA"/>
</dbReference>
<comment type="caution">
    <text evidence="3">The sequence shown here is derived from an EMBL/GenBank/DDBJ whole genome shotgun (WGS) entry which is preliminary data.</text>
</comment>
<organism evidence="3 4">
    <name type="scientific">Sphaerisporangium melleum</name>
    <dbReference type="NCBI Taxonomy" id="321316"/>
    <lineage>
        <taxon>Bacteria</taxon>
        <taxon>Bacillati</taxon>
        <taxon>Actinomycetota</taxon>
        <taxon>Actinomycetes</taxon>
        <taxon>Streptosporangiales</taxon>
        <taxon>Streptosporangiaceae</taxon>
        <taxon>Sphaerisporangium</taxon>
    </lineage>
</organism>
<protein>
    <recommendedName>
        <fullName evidence="2">Effector-associated domain-containing protein</fullName>
    </recommendedName>
</protein>
<dbReference type="InterPro" id="IPR016135">
    <property type="entry name" value="UBQ-conjugating_enzyme/RWD"/>
</dbReference>
<evidence type="ECO:0000259" key="2">
    <source>
        <dbReference type="Pfam" id="PF19955"/>
    </source>
</evidence>
<dbReference type="Gene3D" id="3.10.110.10">
    <property type="entry name" value="Ubiquitin Conjugating Enzyme"/>
    <property type="match status" value="1"/>
</dbReference>
<dbReference type="Pfam" id="PF19955">
    <property type="entry name" value="EAD1"/>
    <property type="match status" value="1"/>
</dbReference>
<dbReference type="CDD" id="cd00195">
    <property type="entry name" value="UBCc_UEV"/>
    <property type="match status" value="1"/>
</dbReference>
<evidence type="ECO:0000313" key="3">
    <source>
        <dbReference type="EMBL" id="GGK97302.1"/>
    </source>
</evidence>
<dbReference type="AlphaFoldDB" id="A0A917RAF7"/>
<proteinExistence type="predicted"/>
<feature type="region of interest" description="Disordered" evidence="1">
    <location>
        <begin position="120"/>
        <end position="189"/>
    </location>
</feature>
<reference evidence="3" key="1">
    <citation type="journal article" date="2014" name="Int. J. Syst. Evol. Microbiol.">
        <title>Complete genome sequence of Corynebacterium casei LMG S-19264T (=DSM 44701T), isolated from a smear-ripened cheese.</title>
        <authorList>
            <consortium name="US DOE Joint Genome Institute (JGI-PGF)"/>
            <person name="Walter F."/>
            <person name="Albersmeier A."/>
            <person name="Kalinowski J."/>
            <person name="Ruckert C."/>
        </authorList>
    </citation>
    <scope>NUCLEOTIDE SEQUENCE</scope>
    <source>
        <strain evidence="3">JCM 13064</strain>
    </source>
</reference>
<feature type="compositionally biased region" description="Basic and acidic residues" evidence="1">
    <location>
        <begin position="180"/>
        <end position="189"/>
    </location>
</feature>
<dbReference type="InterPro" id="IPR045430">
    <property type="entry name" value="EAD1"/>
</dbReference>